<keyword evidence="2 5" id="KW-0812">Transmembrane</keyword>
<keyword evidence="4 5" id="KW-0472">Membrane</keyword>
<evidence type="ECO:0000256" key="1">
    <source>
        <dbReference type="ARBA" id="ARBA00004370"/>
    </source>
</evidence>
<dbReference type="Pfam" id="PF01124">
    <property type="entry name" value="MAPEG"/>
    <property type="match status" value="1"/>
</dbReference>
<dbReference type="GeneID" id="90768477"/>
<dbReference type="Gene3D" id="1.20.120.550">
    <property type="entry name" value="Membrane associated eicosanoid/glutathione metabolism-like domain"/>
    <property type="match status" value="1"/>
</dbReference>
<dbReference type="RefSeq" id="WP_131617328.1">
    <property type="nucleotide sequence ID" value="NZ_CP036532.1"/>
</dbReference>
<proteinExistence type="predicted"/>
<protein>
    <submittedName>
        <fullName evidence="6">MAPEG family protein</fullName>
    </submittedName>
</protein>
<dbReference type="OrthoDB" id="7743618at2"/>
<evidence type="ECO:0000256" key="3">
    <source>
        <dbReference type="ARBA" id="ARBA00022989"/>
    </source>
</evidence>
<dbReference type="KEGG" id="rpod:E0E05_14310"/>
<feature type="transmembrane region" description="Helical" evidence="5">
    <location>
        <begin position="108"/>
        <end position="127"/>
    </location>
</feature>
<dbReference type="InterPro" id="IPR023352">
    <property type="entry name" value="MAPEG-like_dom_sf"/>
</dbReference>
<keyword evidence="3 5" id="KW-1133">Transmembrane helix</keyword>
<dbReference type="SUPFAM" id="SSF161084">
    <property type="entry name" value="MAPEG domain-like"/>
    <property type="match status" value="1"/>
</dbReference>
<evidence type="ECO:0000256" key="5">
    <source>
        <dbReference type="SAM" id="Phobius"/>
    </source>
</evidence>
<dbReference type="InterPro" id="IPR001129">
    <property type="entry name" value="Membr-assoc_MAPEG"/>
</dbReference>
<evidence type="ECO:0000313" key="6">
    <source>
        <dbReference type="EMBL" id="QBK31673.1"/>
    </source>
</evidence>
<evidence type="ECO:0000256" key="4">
    <source>
        <dbReference type="ARBA" id="ARBA00023136"/>
    </source>
</evidence>
<organism evidence="6 7">
    <name type="scientific">Roseitalea porphyridii</name>
    <dbReference type="NCBI Taxonomy" id="1852022"/>
    <lineage>
        <taxon>Bacteria</taxon>
        <taxon>Pseudomonadati</taxon>
        <taxon>Pseudomonadota</taxon>
        <taxon>Alphaproteobacteria</taxon>
        <taxon>Hyphomicrobiales</taxon>
        <taxon>Ahrensiaceae</taxon>
        <taxon>Roseitalea</taxon>
    </lineage>
</organism>
<dbReference type="EMBL" id="CP036532">
    <property type="protein sequence ID" value="QBK31673.1"/>
    <property type="molecule type" value="Genomic_DNA"/>
</dbReference>
<gene>
    <name evidence="6" type="ORF">E0E05_14310</name>
</gene>
<name>A0A4P6V441_9HYPH</name>
<dbReference type="GO" id="GO:0016020">
    <property type="term" value="C:membrane"/>
    <property type="evidence" value="ECO:0007669"/>
    <property type="project" value="UniProtKB-SubCell"/>
</dbReference>
<dbReference type="AlphaFoldDB" id="A0A4P6V441"/>
<dbReference type="Proteomes" id="UP000293719">
    <property type="component" value="Chromosome"/>
</dbReference>
<comment type="subcellular location">
    <subcellularLocation>
        <location evidence="1">Membrane</location>
    </subcellularLocation>
</comment>
<evidence type="ECO:0000256" key="2">
    <source>
        <dbReference type="ARBA" id="ARBA00022692"/>
    </source>
</evidence>
<evidence type="ECO:0000313" key="7">
    <source>
        <dbReference type="Proteomes" id="UP000293719"/>
    </source>
</evidence>
<sequence length="133" mass="14191">MSAVDVALLIVGSSLVIAVLAQAVHFDLAFGLRYSASARDEERSNVLSRRLGRVVRNQMEGVAMFVPLAILAQDRIDGGGFAAACLAYAISRPVHGVFHAAGNGWVRSVTWIVGITLLIFLYGSVLFRSSSLA</sequence>
<accession>A0A4P6V441</accession>
<keyword evidence="7" id="KW-1185">Reference proteome</keyword>
<reference evidence="6 7" key="1">
    <citation type="journal article" date="2017" name="Int. J. Syst. Evol. Microbiol.">
        <title>Roseitalea porphyridii gen. nov., sp. nov., isolated from a red alga, and reclassification of Hoeflea suaedae Chung et al. 2013 as Pseudohoeflea suaedae gen. nov., comb. nov.</title>
        <authorList>
            <person name="Hyeon J.W."/>
            <person name="Jeong S.E."/>
            <person name="Baek K."/>
            <person name="Jeon C.O."/>
        </authorList>
    </citation>
    <scope>NUCLEOTIDE SEQUENCE [LARGE SCALE GENOMIC DNA]</scope>
    <source>
        <strain evidence="6 7">MA7-20</strain>
    </source>
</reference>